<dbReference type="GeneID" id="39593672"/>
<evidence type="ECO:0000256" key="1">
    <source>
        <dbReference type="SAM" id="SignalP"/>
    </source>
</evidence>
<accession>A0A427XP61</accession>
<keyword evidence="1" id="KW-0732">Signal</keyword>
<comment type="caution">
    <text evidence="2">The sequence shown here is derived from an EMBL/GenBank/DDBJ whole genome shotgun (WGS) entry which is preliminary data.</text>
</comment>
<organism evidence="2 3">
    <name type="scientific">Apiotrichum porosum</name>
    <dbReference type="NCBI Taxonomy" id="105984"/>
    <lineage>
        <taxon>Eukaryota</taxon>
        <taxon>Fungi</taxon>
        <taxon>Dikarya</taxon>
        <taxon>Basidiomycota</taxon>
        <taxon>Agaricomycotina</taxon>
        <taxon>Tremellomycetes</taxon>
        <taxon>Trichosporonales</taxon>
        <taxon>Trichosporonaceae</taxon>
        <taxon>Apiotrichum</taxon>
    </lineage>
</organism>
<dbReference type="AlphaFoldDB" id="A0A427XP61"/>
<proteinExistence type="predicted"/>
<sequence>MPSSFARQGTNALVLFQGAAALASVLENFGSPHEAPSHCSTGLGSDDAISISFIITGDAYHMLPILTTSASYTGSQGQDTTFPSAQMSAPRVSAVGQRSHGSMVVENVTCLCGDVGMSMLALAVAGVRYAGGVDEECQCEALRTDHSRASEMGIN</sequence>
<name>A0A427XP61_9TREE</name>
<evidence type="ECO:0000313" key="3">
    <source>
        <dbReference type="Proteomes" id="UP000279236"/>
    </source>
</evidence>
<feature type="chain" id="PRO_5019362773" evidence="1">
    <location>
        <begin position="22"/>
        <end position="155"/>
    </location>
</feature>
<keyword evidence="3" id="KW-1185">Reference proteome</keyword>
<dbReference type="EMBL" id="RSCE01000008">
    <property type="protein sequence ID" value="RSH80547.1"/>
    <property type="molecule type" value="Genomic_DNA"/>
</dbReference>
<reference evidence="2 3" key="1">
    <citation type="submission" date="2018-11" db="EMBL/GenBank/DDBJ databases">
        <title>Genome sequence of Apiotrichum porosum DSM 27194.</title>
        <authorList>
            <person name="Aliyu H."/>
            <person name="Gorte O."/>
            <person name="Ochsenreither K."/>
        </authorList>
    </citation>
    <scope>NUCLEOTIDE SEQUENCE [LARGE SCALE GENOMIC DNA]</scope>
    <source>
        <strain evidence="2 3">DSM 27194</strain>
    </source>
</reference>
<gene>
    <name evidence="2" type="ORF">EHS24_009129</name>
</gene>
<protein>
    <submittedName>
        <fullName evidence="2">Uncharacterized protein</fullName>
    </submittedName>
</protein>
<feature type="signal peptide" evidence="1">
    <location>
        <begin position="1"/>
        <end position="21"/>
    </location>
</feature>
<dbReference type="RefSeq" id="XP_028475494.1">
    <property type="nucleotide sequence ID" value="XM_028624422.1"/>
</dbReference>
<evidence type="ECO:0000313" key="2">
    <source>
        <dbReference type="EMBL" id="RSH80547.1"/>
    </source>
</evidence>
<dbReference type="Proteomes" id="UP000279236">
    <property type="component" value="Unassembled WGS sequence"/>
</dbReference>